<keyword evidence="3" id="KW-0560">Oxidoreductase</keyword>
<dbReference type="Proteomes" id="UP000215377">
    <property type="component" value="Unassembled WGS sequence"/>
</dbReference>
<dbReference type="AlphaFoldDB" id="A0A225NHN0"/>
<organism evidence="4 5">
    <name type="scientific">Marinibacterium profundimaris</name>
    <dbReference type="NCBI Taxonomy" id="1679460"/>
    <lineage>
        <taxon>Bacteria</taxon>
        <taxon>Pseudomonadati</taxon>
        <taxon>Pseudomonadota</taxon>
        <taxon>Alphaproteobacteria</taxon>
        <taxon>Rhodobacterales</taxon>
        <taxon>Paracoccaceae</taxon>
        <taxon>Marinibacterium</taxon>
    </lineage>
</organism>
<name>A0A225NHN0_9RHOB</name>
<dbReference type="OrthoDB" id="5183775at2"/>
<reference evidence="4 5" key="1">
    <citation type="submission" date="2013-04" db="EMBL/GenBank/DDBJ databases">
        <title>Oceanicola sp. 22II1-22F33 Genome Sequencing.</title>
        <authorList>
            <person name="Lai Q."/>
            <person name="Li G."/>
            <person name="Shao Z."/>
        </authorList>
    </citation>
    <scope>NUCLEOTIDE SEQUENCE [LARGE SCALE GENOMIC DNA]</scope>
    <source>
        <strain evidence="4 5">22II1-22F33</strain>
    </source>
</reference>
<evidence type="ECO:0000313" key="4">
    <source>
        <dbReference type="EMBL" id="OWU72952.1"/>
    </source>
</evidence>
<proteinExistence type="predicted"/>
<protein>
    <submittedName>
        <fullName evidence="4">Cobalt-precorrin-6X reductase</fullName>
    </submittedName>
</protein>
<accession>A0A225NHN0</accession>
<dbReference type="Pfam" id="PF02571">
    <property type="entry name" value="CbiJ"/>
    <property type="match status" value="1"/>
</dbReference>
<dbReference type="PANTHER" id="PTHR36925">
    <property type="entry name" value="COBALT-PRECORRIN-6A REDUCTASE"/>
    <property type="match status" value="1"/>
</dbReference>
<evidence type="ECO:0000256" key="3">
    <source>
        <dbReference type="ARBA" id="ARBA00023002"/>
    </source>
</evidence>
<gene>
    <name evidence="4" type="ORF">ATO3_14810</name>
</gene>
<keyword evidence="2" id="KW-0169">Cobalamin biosynthesis</keyword>
<dbReference type="GO" id="GO:0009236">
    <property type="term" value="P:cobalamin biosynthetic process"/>
    <property type="evidence" value="ECO:0007669"/>
    <property type="project" value="UniProtKB-UniPathway"/>
</dbReference>
<dbReference type="UniPathway" id="UPA00148"/>
<dbReference type="EMBL" id="AQQR01000005">
    <property type="protein sequence ID" value="OWU72952.1"/>
    <property type="molecule type" value="Genomic_DNA"/>
</dbReference>
<evidence type="ECO:0000256" key="2">
    <source>
        <dbReference type="ARBA" id="ARBA00022573"/>
    </source>
</evidence>
<dbReference type="PROSITE" id="PS51014">
    <property type="entry name" value="COBK_CBIJ"/>
    <property type="match status" value="1"/>
</dbReference>
<comment type="pathway">
    <text evidence="1">Cofactor biosynthesis; adenosylcobalamin biosynthesis.</text>
</comment>
<keyword evidence="5" id="KW-1185">Reference proteome</keyword>
<dbReference type="GO" id="GO:0016994">
    <property type="term" value="F:precorrin-6A reductase activity"/>
    <property type="evidence" value="ECO:0007669"/>
    <property type="project" value="InterPro"/>
</dbReference>
<comment type="caution">
    <text evidence="4">The sequence shown here is derived from an EMBL/GenBank/DDBJ whole genome shotgun (WGS) entry which is preliminary data.</text>
</comment>
<evidence type="ECO:0000256" key="1">
    <source>
        <dbReference type="ARBA" id="ARBA00004953"/>
    </source>
</evidence>
<dbReference type="PANTHER" id="PTHR36925:SF1">
    <property type="entry name" value="COBALT-PRECORRIN-6A REDUCTASE"/>
    <property type="match status" value="1"/>
</dbReference>
<evidence type="ECO:0000313" key="5">
    <source>
        <dbReference type="Proteomes" id="UP000215377"/>
    </source>
</evidence>
<dbReference type="NCBIfam" id="NF005968">
    <property type="entry name" value="PRK08057.1-2"/>
    <property type="match status" value="1"/>
</dbReference>
<dbReference type="NCBIfam" id="TIGR00715">
    <property type="entry name" value="precor6x_red"/>
    <property type="match status" value="1"/>
</dbReference>
<dbReference type="InterPro" id="IPR003723">
    <property type="entry name" value="Precorrin-6x_reduct"/>
</dbReference>
<sequence>MRPNLLILGGTSDATALAGAVARAGFTATLSLAGRVDHPIKSPLPQRIGGFGGAQGLAAYLAEHEVTHLIDATHPFAAQMSRNAITAAEAAGVPLVALTRPAWRAEAADHWIHVPDMSAAVAALDGPAQRIFLAIGRQQLTLFADQPQHHYVLRLVDPPTAPLPLPDCEAIVSRGPFALGDDLQLLKDHRIDCVVSKNSGGSGAYAKIAAARALSLPVVMVDRPELPERLEMSSVEEVRDWVHQATTLRGV</sequence>
<dbReference type="RefSeq" id="WP_088650650.1">
    <property type="nucleotide sequence ID" value="NZ_AQQR01000005.1"/>
</dbReference>